<dbReference type="Pfam" id="PF00378">
    <property type="entry name" value="ECH_1"/>
    <property type="match status" value="1"/>
</dbReference>
<dbReference type="KEGG" id="buz:AYM40_33605"/>
<sequence>MTSGVKVELSNDVLVATISRPEKKNALTNDMYGALSDAIVRADVDAEVRALLIQADGDAFTAGNDISDFAAKAAGRHPEEHHATRLLRVLANATVPIIAAVQGKAVGVGTTMLLHCDYVLMSKEAQLITPFVNLGLVPEAASSYLLPLRIGYARAFEMFALGDPLPAETAVAWGIANKVVPAEQLRAEARRVADKMASKPSGSLTATKRLMRDAGRLLAQMDREDTTFEERLKSAEAKEAFDAFAQKRKPDFTKIAQS</sequence>
<dbReference type="OrthoDB" id="9797151at2"/>
<dbReference type="InterPro" id="IPR001753">
    <property type="entry name" value="Enoyl-CoA_hydra/iso"/>
</dbReference>
<keyword evidence="5" id="KW-1185">Reference proteome</keyword>
<name>A0A161I891_9BURK</name>
<dbReference type="InterPro" id="IPR051053">
    <property type="entry name" value="ECH/Chromodomain_protein"/>
</dbReference>
<evidence type="ECO:0000256" key="2">
    <source>
        <dbReference type="ARBA" id="ARBA00023140"/>
    </source>
</evidence>
<dbReference type="InterPro" id="IPR029045">
    <property type="entry name" value="ClpP/crotonase-like_dom_sf"/>
</dbReference>
<proteinExistence type="predicted"/>
<evidence type="ECO:0000256" key="3">
    <source>
        <dbReference type="ARBA" id="ARBA00023235"/>
    </source>
</evidence>
<evidence type="ECO:0000313" key="4">
    <source>
        <dbReference type="EMBL" id="ANB77053.1"/>
    </source>
</evidence>
<protein>
    <submittedName>
        <fullName evidence="4">Enoyl-CoA hydratase</fullName>
    </submittedName>
</protein>
<dbReference type="PANTHER" id="PTHR43684:SF1">
    <property type="entry name" value="ENOYL-COA DELTA ISOMERASE 2"/>
    <property type="match status" value="1"/>
</dbReference>
<evidence type="ECO:0000313" key="5">
    <source>
        <dbReference type="Proteomes" id="UP000076852"/>
    </source>
</evidence>
<dbReference type="GO" id="GO:0004165">
    <property type="term" value="F:delta(3)-delta(2)-enoyl-CoA isomerase activity"/>
    <property type="evidence" value="ECO:0007669"/>
    <property type="project" value="UniProtKB-ARBA"/>
</dbReference>
<reference evidence="4 5" key="1">
    <citation type="journal article" date="2016" name="Gene">
        <title>PacBio SMRT assembly of a complex multi-replicon genome reveals chlorocatechol degradative operon in a region of genome plasticity.</title>
        <authorList>
            <person name="Ricker N."/>
            <person name="Shen S.Y."/>
            <person name="Goordial J."/>
            <person name="Jin S."/>
            <person name="Fulthorpe R.R."/>
        </authorList>
    </citation>
    <scope>NUCLEOTIDE SEQUENCE [LARGE SCALE GENOMIC DNA]</scope>
    <source>
        <strain evidence="4 5">OLGA172</strain>
    </source>
</reference>
<gene>
    <name evidence="4" type="ORF">AYM40_33605</name>
</gene>
<accession>A0A161I891</accession>
<dbReference type="SUPFAM" id="SSF52096">
    <property type="entry name" value="ClpP/crotonase"/>
    <property type="match status" value="1"/>
</dbReference>
<keyword evidence="2" id="KW-0576">Peroxisome</keyword>
<dbReference type="PANTHER" id="PTHR43684">
    <property type="match status" value="1"/>
</dbReference>
<evidence type="ECO:0000256" key="1">
    <source>
        <dbReference type="ARBA" id="ARBA00004275"/>
    </source>
</evidence>
<comment type="subcellular location">
    <subcellularLocation>
        <location evidence="1">Peroxisome</location>
    </subcellularLocation>
</comment>
<dbReference type="CDD" id="cd06558">
    <property type="entry name" value="crotonase-like"/>
    <property type="match status" value="1"/>
</dbReference>
<dbReference type="STRING" id="1804984.AYM40_33605"/>
<dbReference type="Proteomes" id="UP000076852">
    <property type="component" value="Chromosome 2"/>
</dbReference>
<dbReference type="RefSeq" id="WP_063500256.1">
    <property type="nucleotide sequence ID" value="NZ_CP014579.1"/>
</dbReference>
<dbReference type="EMBL" id="CP014579">
    <property type="protein sequence ID" value="ANB77053.1"/>
    <property type="molecule type" value="Genomic_DNA"/>
</dbReference>
<dbReference type="Gene3D" id="3.90.226.10">
    <property type="entry name" value="2-enoyl-CoA Hydratase, Chain A, domain 1"/>
    <property type="match status" value="1"/>
</dbReference>
<keyword evidence="3" id="KW-0413">Isomerase</keyword>
<dbReference type="AlphaFoldDB" id="A0A161I891"/>
<organism evidence="4 5">
    <name type="scientific">Paraburkholderia phytofirmans OLGA172</name>
    <dbReference type="NCBI Taxonomy" id="1417228"/>
    <lineage>
        <taxon>Bacteria</taxon>
        <taxon>Pseudomonadati</taxon>
        <taxon>Pseudomonadota</taxon>
        <taxon>Betaproteobacteria</taxon>
        <taxon>Burkholderiales</taxon>
        <taxon>Burkholderiaceae</taxon>
        <taxon>Paraburkholderia</taxon>
    </lineage>
</organism>